<evidence type="ECO:0000313" key="2">
    <source>
        <dbReference type="EMBL" id="CCA76555.1"/>
    </source>
</evidence>
<proteinExistence type="predicted"/>
<evidence type="ECO:0000256" key="1">
    <source>
        <dbReference type="SAM" id="MobiDB-lite"/>
    </source>
</evidence>
<protein>
    <submittedName>
        <fullName evidence="2">Uncharacterized protein</fullName>
    </submittedName>
</protein>
<feature type="region of interest" description="Disordered" evidence="1">
    <location>
        <begin position="29"/>
        <end position="50"/>
    </location>
</feature>
<dbReference type="EMBL" id="CAFZ01000828">
    <property type="protein sequence ID" value="CCA76555.1"/>
    <property type="molecule type" value="Genomic_DNA"/>
</dbReference>
<dbReference type="AlphaFoldDB" id="G4TZ12"/>
<dbReference type="HOGENOM" id="CLU_855595_0_0_1"/>
<evidence type="ECO:0000313" key="3">
    <source>
        <dbReference type="Proteomes" id="UP000007148"/>
    </source>
</evidence>
<reference evidence="2 3" key="1">
    <citation type="journal article" date="2011" name="PLoS Pathog.">
        <title>Endophytic Life Strategies Decoded by Genome and Transcriptome Analyses of the Mutualistic Root Symbiont Piriformospora indica.</title>
        <authorList>
            <person name="Zuccaro A."/>
            <person name="Lahrmann U."/>
            <person name="Guldener U."/>
            <person name="Langen G."/>
            <person name="Pfiffi S."/>
            <person name="Biedenkopf D."/>
            <person name="Wong P."/>
            <person name="Samans B."/>
            <person name="Grimm C."/>
            <person name="Basiewicz M."/>
            <person name="Murat C."/>
            <person name="Martin F."/>
            <person name="Kogel K.H."/>
        </authorList>
    </citation>
    <scope>NUCLEOTIDE SEQUENCE [LARGE SCALE GENOMIC DNA]</scope>
    <source>
        <strain evidence="2 3">DSM 11827</strain>
    </source>
</reference>
<keyword evidence="3" id="KW-1185">Reference proteome</keyword>
<accession>G4TZ12</accession>
<name>G4TZ12_SERID</name>
<dbReference type="InParanoid" id="G4TZ12"/>
<gene>
    <name evidence="2" type="ORF">PIIN_10549</name>
</gene>
<organism evidence="2 3">
    <name type="scientific">Serendipita indica (strain DSM 11827)</name>
    <name type="common">Root endophyte fungus</name>
    <name type="synonym">Piriformospora indica</name>
    <dbReference type="NCBI Taxonomy" id="1109443"/>
    <lineage>
        <taxon>Eukaryota</taxon>
        <taxon>Fungi</taxon>
        <taxon>Dikarya</taxon>
        <taxon>Basidiomycota</taxon>
        <taxon>Agaricomycotina</taxon>
        <taxon>Agaricomycetes</taxon>
        <taxon>Sebacinales</taxon>
        <taxon>Serendipitaceae</taxon>
        <taxon>Serendipita</taxon>
    </lineage>
</organism>
<sequence>MPPVLKEMGIYQLCGKIRLLATTTHRQAGDLTNGVSNPPEPKSPNGGLKRGLNIKKALELIYEGLLKIEERHRDRDPMASAGPRYKEEQAVFDKYAPLLCADEGHDQMDLSNAKKEDAQEVNMLELSASLGSGQNSKVSRQDIQLYNMDDHSKDPIPLPKHVTNGYEVNYTLIQYHKTNKIPGNFSFAVWGEFPASINDRSKRLWRLHGDGEISVDISQIYFINIAISGGRRWYTVVTVKNGEDEKPFAVDVPLAGSPVCCPQDCRSIREHLEKVWEKEPWTVEDIYPVRKEDKAKIPYLRFNEATVPADENALYVIVSPKSSPA</sequence>
<dbReference type="Proteomes" id="UP000007148">
    <property type="component" value="Unassembled WGS sequence"/>
</dbReference>
<comment type="caution">
    <text evidence="2">The sequence shown here is derived from an EMBL/GenBank/DDBJ whole genome shotgun (WGS) entry which is preliminary data.</text>
</comment>